<comment type="caution">
    <text evidence="2">The sequence shown here is derived from an EMBL/GenBank/DDBJ whole genome shotgun (WGS) entry which is preliminary data.</text>
</comment>
<proteinExistence type="predicted"/>
<reference evidence="2 3" key="1">
    <citation type="journal article" date="2016" name="Nat. Commun.">
        <title>Thousands of microbial genomes shed light on interconnected biogeochemical processes in an aquifer system.</title>
        <authorList>
            <person name="Anantharaman K."/>
            <person name="Brown C.T."/>
            <person name="Hug L.A."/>
            <person name="Sharon I."/>
            <person name="Castelle C.J."/>
            <person name="Probst A.J."/>
            <person name="Thomas B.C."/>
            <person name="Singh A."/>
            <person name="Wilkins M.J."/>
            <person name="Karaoz U."/>
            <person name="Brodie E.L."/>
            <person name="Williams K.H."/>
            <person name="Hubbard S.S."/>
            <person name="Banfield J.F."/>
        </authorList>
    </citation>
    <scope>NUCLEOTIDE SEQUENCE [LARGE SCALE GENOMIC DNA]</scope>
</reference>
<keyword evidence="1" id="KW-0812">Transmembrane</keyword>
<name>A0A1G1YGL5_9BACT</name>
<evidence type="ECO:0000313" key="3">
    <source>
        <dbReference type="Proteomes" id="UP000177376"/>
    </source>
</evidence>
<keyword evidence="1" id="KW-0472">Membrane</keyword>
<evidence type="ECO:0000313" key="2">
    <source>
        <dbReference type="EMBL" id="OGY51439.1"/>
    </source>
</evidence>
<dbReference type="Gene3D" id="3.30.70.60">
    <property type="match status" value="1"/>
</dbReference>
<dbReference type="Proteomes" id="UP000177376">
    <property type="component" value="Unassembled WGS sequence"/>
</dbReference>
<keyword evidence="1" id="KW-1133">Transmembrane helix</keyword>
<organism evidence="2 3">
    <name type="scientific">Candidatus Buchananbacteria bacterium RIFCSPLOWO2_01_FULL_39_33</name>
    <dbReference type="NCBI Taxonomy" id="1797543"/>
    <lineage>
        <taxon>Bacteria</taxon>
        <taxon>Candidatus Buchananiibacteriota</taxon>
    </lineage>
</organism>
<feature type="transmembrane region" description="Helical" evidence="1">
    <location>
        <begin position="31"/>
        <end position="52"/>
    </location>
</feature>
<dbReference type="InterPro" id="IPR014717">
    <property type="entry name" value="Transl_elong_EF1B/ribsomal_bS6"/>
</dbReference>
<protein>
    <submittedName>
        <fullName evidence="2">Uncharacterized protein</fullName>
    </submittedName>
</protein>
<dbReference type="EMBL" id="MHIM01000036">
    <property type="protein sequence ID" value="OGY51439.1"/>
    <property type="molecule type" value="Genomic_DNA"/>
</dbReference>
<accession>A0A1G1YGL5</accession>
<sequence length="206" mass="23433">MAELKEINNPTGNWAVKKEPDKKYAEFLNRYFKLIVILIGLVVLFAGYYIVILPKWEMNLERSVDLSTLQNEVYKLQTESEFLSQYSNQIIEFTPVEERQLALALPSVFDLPSIIIQLTKLASDHKFIVESIQADEASANNLSDSRLKKVDIEMAVSGLASNDYGSFSQFIEALESSLMIFDVKAISFTPAKSGYKLELATYYYQD</sequence>
<dbReference type="AlphaFoldDB" id="A0A1G1YGL5"/>
<evidence type="ECO:0000256" key="1">
    <source>
        <dbReference type="SAM" id="Phobius"/>
    </source>
</evidence>
<gene>
    <name evidence="2" type="ORF">A3A02_04600</name>
</gene>